<reference evidence="3" key="2">
    <citation type="journal article" date="2021" name="PeerJ">
        <title>Extensive microbial diversity within the chicken gut microbiome revealed by metagenomics and culture.</title>
        <authorList>
            <person name="Gilroy R."/>
            <person name="Ravi A."/>
            <person name="Getino M."/>
            <person name="Pursley I."/>
            <person name="Horton D.L."/>
            <person name="Alikhan N.F."/>
            <person name="Baker D."/>
            <person name="Gharbi K."/>
            <person name="Hall N."/>
            <person name="Watson M."/>
            <person name="Adriaenssens E.M."/>
            <person name="Foster-Nyarko E."/>
            <person name="Jarju S."/>
            <person name="Secka A."/>
            <person name="Antonio M."/>
            <person name="Oren A."/>
            <person name="Chaudhuri R.R."/>
            <person name="La Ragione R."/>
            <person name="Hildebrand F."/>
            <person name="Pallen M.J."/>
        </authorList>
    </citation>
    <scope>NUCLEOTIDE SEQUENCE</scope>
    <source>
        <strain evidence="3">ChiW16-3235</strain>
    </source>
</reference>
<dbReference type="InterPro" id="IPR008988">
    <property type="entry name" value="Transcriptional_repressor_C"/>
</dbReference>
<protein>
    <submittedName>
        <fullName evidence="3">Ferrous iron transport protein A</fullName>
    </submittedName>
</protein>
<dbReference type="Proteomes" id="UP000823913">
    <property type="component" value="Unassembled WGS sequence"/>
</dbReference>
<dbReference type="Gene3D" id="2.30.30.90">
    <property type="match status" value="1"/>
</dbReference>
<reference evidence="3" key="1">
    <citation type="submission" date="2020-10" db="EMBL/GenBank/DDBJ databases">
        <authorList>
            <person name="Gilroy R."/>
        </authorList>
    </citation>
    <scope>NUCLEOTIDE SEQUENCE</scope>
    <source>
        <strain evidence="3">ChiW16-3235</strain>
    </source>
</reference>
<proteinExistence type="predicted"/>
<comment type="caution">
    <text evidence="3">The sequence shown here is derived from an EMBL/GenBank/DDBJ whole genome shotgun (WGS) entry which is preliminary data.</text>
</comment>
<dbReference type="InterPro" id="IPR007167">
    <property type="entry name" value="Fe-transptr_FeoA-like"/>
</dbReference>
<evidence type="ECO:0000259" key="2">
    <source>
        <dbReference type="SMART" id="SM00899"/>
    </source>
</evidence>
<evidence type="ECO:0000313" key="3">
    <source>
        <dbReference type="EMBL" id="HIR67193.1"/>
    </source>
</evidence>
<dbReference type="InterPro" id="IPR038157">
    <property type="entry name" value="FeoA_core_dom"/>
</dbReference>
<keyword evidence="1" id="KW-0408">Iron</keyword>
<evidence type="ECO:0000313" key="4">
    <source>
        <dbReference type="Proteomes" id="UP000823913"/>
    </source>
</evidence>
<name>A0A9D1J976_9FIRM</name>
<dbReference type="AlphaFoldDB" id="A0A9D1J976"/>
<dbReference type="EMBL" id="DVHK01000083">
    <property type="protein sequence ID" value="HIR67193.1"/>
    <property type="molecule type" value="Genomic_DNA"/>
</dbReference>
<dbReference type="GO" id="GO:0046914">
    <property type="term" value="F:transition metal ion binding"/>
    <property type="evidence" value="ECO:0007669"/>
    <property type="project" value="InterPro"/>
</dbReference>
<evidence type="ECO:0000256" key="1">
    <source>
        <dbReference type="ARBA" id="ARBA00023004"/>
    </source>
</evidence>
<dbReference type="SUPFAM" id="SSF50037">
    <property type="entry name" value="C-terminal domain of transcriptional repressors"/>
    <property type="match status" value="1"/>
</dbReference>
<gene>
    <name evidence="3" type="ORF">IAB94_03975</name>
</gene>
<dbReference type="SMART" id="SM00899">
    <property type="entry name" value="FeoA"/>
    <property type="match status" value="1"/>
</dbReference>
<sequence length="74" mass="7693">MSVFDLKKGESGKITKISARGAVAARLGSVGIQCGQIVTALAFSLFNSSILVGVGYSRVALRRAVAQLIEVSPQ</sequence>
<accession>A0A9D1J976</accession>
<dbReference type="Pfam" id="PF04023">
    <property type="entry name" value="FeoA"/>
    <property type="match status" value="1"/>
</dbReference>
<feature type="domain" description="Ferrous iron transporter FeoA-like" evidence="2">
    <location>
        <begin position="1"/>
        <end position="73"/>
    </location>
</feature>
<organism evidence="3 4">
    <name type="scientific">Candidatus Coproplasma avicola</name>
    <dbReference type="NCBI Taxonomy" id="2840744"/>
    <lineage>
        <taxon>Bacteria</taxon>
        <taxon>Bacillati</taxon>
        <taxon>Bacillota</taxon>
        <taxon>Clostridia</taxon>
        <taxon>Eubacteriales</taxon>
        <taxon>Candidatus Coproplasma</taxon>
    </lineage>
</organism>